<dbReference type="AlphaFoldDB" id="A0A1L9RVY7"/>
<evidence type="ECO:0000313" key="3">
    <source>
        <dbReference type="Proteomes" id="UP000184383"/>
    </source>
</evidence>
<keyword evidence="3" id="KW-1185">Reference proteome</keyword>
<evidence type="ECO:0000313" key="2">
    <source>
        <dbReference type="EMBL" id="OJJ39043.1"/>
    </source>
</evidence>
<dbReference type="GeneID" id="63746216"/>
<feature type="region of interest" description="Disordered" evidence="1">
    <location>
        <begin position="314"/>
        <end position="428"/>
    </location>
</feature>
<gene>
    <name evidence="2" type="ORF">ASPWEDRAFT_168908</name>
</gene>
<dbReference type="EMBL" id="KV878210">
    <property type="protein sequence ID" value="OJJ39043.1"/>
    <property type="molecule type" value="Genomic_DNA"/>
</dbReference>
<feature type="region of interest" description="Disordered" evidence="1">
    <location>
        <begin position="46"/>
        <end position="73"/>
    </location>
</feature>
<dbReference type="Proteomes" id="UP000184383">
    <property type="component" value="Unassembled WGS sequence"/>
</dbReference>
<proteinExistence type="predicted"/>
<dbReference type="STRING" id="1073089.A0A1L9RVY7"/>
<feature type="compositionally biased region" description="Basic and acidic residues" evidence="1">
    <location>
        <begin position="384"/>
        <end position="397"/>
    </location>
</feature>
<organism evidence="2 3">
    <name type="scientific">Aspergillus wentii DTO 134E9</name>
    <dbReference type="NCBI Taxonomy" id="1073089"/>
    <lineage>
        <taxon>Eukaryota</taxon>
        <taxon>Fungi</taxon>
        <taxon>Dikarya</taxon>
        <taxon>Ascomycota</taxon>
        <taxon>Pezizomycotina</taxon>
        <taxon>Eurotiomycetes</taxon>
        <taxon>Eurotiomycetidae</taxon>
        <taxon>Eurotiales</taxon>
        <taxon>Aspergillaceae</taxon>
        <taxon>Aspergillus</taxon>
        <taxon>Aspergillus subgen. Cremei</taxon>
    </lineage>
</organism>
<dbReference type="OrthoDB" id="3533623at2759"/>
<protein>
    <submittedName>
        <fullName evidence="2">Uncharacterized protein</fullName>
    </submittedName>
</protein>
<dbReference type="VEuPathDB" id="FungiDB:ASPWEDRAFT_168908"/>
<evidence type="ECO:0000256" key="1">
    <source>
        <dbReference type="SAM" id="MobiDB-lite"/>
    </source>
</evidence>
<name>A0A1L9RVY7_ASPWE</name>
<feature type="compositionally biased region" description="Low complexity" evidence="1">
    <location>
        <begin position="62"/>
        <end position="73"/>
    </location>
</feature>
<accession>A0A1L9RVY7</accession>
<sequence length="457" mass="51170">MPHSQEPLDAPDGSALTWIFDHCLRYPGSYEIPLRTMYALNCNPTRQATPGSRPETAFGHRSTGSNSSKSSLSSQESKLDLAADFKAQLTHQISRLPSQPCSLPPSFITTFLRRCFAPQLEDVDFPQALTALDYLKDLDVRRNREVAAALHRLSLEPKDVQEKSELRKKYPQVLAWIESVNVKGRKAEALYTQIYIGLRRWTLINEMLLEPHNKANCIAMLNTLFPPVTDTTPTPTPQLTPQILKSQRDGFFRYISAFDTNGRKILDKIIAQGAQEGEPNGWPLVRDALDKYLRIANEIIDECSMVNVDARPASISEEQEEQENTPPKSHKGRKVDSGISFASTEKLPPPSIRSNSSNEDMCDKPLPLPPSPSSKAKGGSTLERLARELRKLGDAGKTKNLKKMRSTSALSARPENLPTNSADDSFFEIDDQKRKRLIWEASSRKKSHSKQSSSDSR</sequence>
<dbReference type="RefSeq" id="XP_040692719.1">
    <property type="nucleotide sequence ID" value="XM_040830368.1"/>
</dbReference>
<reference evidence="3" key="1">
    <citation type="journal article" date="2017" name="Genome Biol.">
        <title>Comparative genomics reveals high biological diversity and specific adaptations in the industrially and medically important fungal genus Aspergillus.</title>
        <authorList>
            <person name="de Vries R.P."/>
            <person name="Riley R."/>
            <person name="Wiebenga A."/>
            <person name="Aguilar-Osorio G."/>
            <person name="Amillis S."/>
            <person name="Uchima C.A."/>
            <person name="Anderluh G."/>
            <person name="Asadollahi M."/>
            <person name="Askin M."/>
            <person name="Barry K."/>
            <person name="Battaglia E."/>
            <person name="Bayram O."/>
            <person name="Benocci T."/>
            <person name="Braus-Stromeyer S.A."/>
            <person name="Caldana C."/>
            <person name="Canovas D."/>
            <person name="Cerqueira G.C."/>
            <person name="Chen F."/>
            <person name="Chen W."/>
            <person name="Choi C."/>
            <person name="Clum A."/>
            <person name="Dos Santos R.A."/>
            <person name="Damasio A.R."/>
            <person name="Diallinas G."/>
            <person name="Emri T."/>
            <person name="Fekete E."/>
            <person name="Flipphi M."/>
            <person name="Freyberg S."/>
            <person name="Gallo A."/>
            <person name="Gournas C."/>
            <person name="Habgood R."/>
            <person name="Hainaut M."/>
            <person name="Harispe M.L."/>
            <person name="Henrissat B."/>
            <person name="Hilden K.S."/>
            <person name="Hope R."/>
            <person name="Hossain A."/>
            <person name="Karabika E."/>
            <person name="Karaffa L."/>
            <person name="Karanyi Z."/>
            <person name="Krasevec N."/>
            <person name="Kuo A."/>
            <person name="Kusch H."/>
            <person name="LaButti K."/>
            <person name="Lagendijk E.L."/>
            <person name="Lapidus A."/>
            <person name="Levasseur A."/>
            <person name="Lindquist E."/>
            <person name="Lipzen A."/>
            <person name="Logrieco A.F."/>
            <person name="MacCabe A."/>
            <person name="Maekelae M.R."/>
            <person name="Malavazi I."/>
            <person name="Melin P."/>
            <person name="Meyer V."/>
            <person name="Mielnichuk N."/>
            <person name="Miskei M."/>
            <person name="Molnar A.P."/>
            <person name="Mule G."/>
            <person name="Ngan C.Y."/>
            <person name="Orejas M."/>
            <person name="Orosz E."/>
            <person name="Ouedraogo J.P."/>
            <person name="Overkamp K.M."/>
            <person name="Park H.-S."/>
            <person name="Perrone G."/>
            <person name="Piumi F."/>
            <person name="Punt P.J."/>
            <person name="Ram A.F."/>
            <person name="Ramon A."/>
            <person name="Rauscher S."/>
            <person name="Record E."/>
            <person name="Riano-Pachon D.M."/>
            <person name="Robert V."/>
            <person name="Roehrig J."/>
            <person name="Ruller R."/>
            <person name="Salamov A."/>
            <person name="Salih N.S."/>
            <person name="Samson R.A."/>
            <person name="Sandor E."/>
            <person name="Sanguinetti M."/>
            <person name="Schuetze T."/>
            <person name="Sepcic K."/>
            <person name="Shelest E."/>
            <person name="Sherlock G."/>
            <person name="Sophianopoulou V."/>
            <person name="Squina F.M."/>
            <person name="Sun H."/>
            <person name="Susca A."/>
            <person name="Todd R.B."/>
            <person name="Tsang A."/>
            <person name="Unkles S.E."/>
            <person name="van de Wiele N."/>
            <person name="van Rossen-Uffink D."/>
            <person name="Oliveira J.V."/>
            <person name="Vesth T.C."/>
            <person name="Visser J."/>
            <person name="Yu J.-H."/>
            <person name="Zhou M."/>
            <person name="Andersen M.R."/>
            <person name="Archer D.B."/>
            <person name="Baker S.E."/>
            <person name="Benoit I."/>
            <person name="Brakhage A.A."/>
            <person name="Braus G.H."/>
            <person name="Fischer R."/>
            <person name="Frisvad J.C."/>
            <person name="Goldman G.H."/>
            <person name="Houbraken J."/>
            <person name="Oakley B."/>
            <person name="Pocsi I."/>
            <person name="Scazzocchio C."/>
            <person name="Seiboth B."/>
            <person name="vanKuyk P.A."/>
            <person name="Wortman J."/>
            <person name="Dyer P.S."/>
            <person name="Grigoriev I.V."/>
        </authorList>
    </citation>
    <scope>NUCLEOTIDE SEQUENCE [LARGE SCALE GENOMIC DNA]</scope>
    <source>
        <strain evidence="3">DTO 134E9</strain>
    </source>
</reference>